<dbReference type="GO" id="GO:0008270">
    <property type="term" value="F:zinc ion binding"/>
    <property type="evidence" value="ECO:0007669"/>
    <property type="project" value="UniProtKB-KW"/>
</dbReference>
<evidence type="ECO:0000256" key="12">
    <source>
        <dbReference type="ARBA" id="ARBA00045934"/>
    </source>
</evidence>
<comment type="catalytic activity">
    <reaction evidence="13">
        <text>5,6-dihydrouridine(47) in tRNA + NAD(+) = uridine(47) in tRNA + NADH + H(+)</text>
        <dbReference type="Rhea" id="RHEA:53364"/>
        <dbReference type="Rhea" id="RHEA-COMP:13539"/>
        <dbReference type="Rhea" id="RHEA-COMP:13540"/>
        <dbReference type="ChEBI" id="CHEBI:15378"/>
        <dbReference type="ChEBI" id="CHEBI:57540"/>
        <dbReference type="ChEBI" id="CHEBI:57945"/>
        <dbReference type="ChEBI" id="CHEBI:65315"/>
        <dbReference type="ChEBI" id="CHEBI:74443"/>
        <dbReference type="EC" id="1.3.1.89"/>
    </reaction>
    <physiologicalReaction direction="right-to-left" evidence="13">
        <dbReference type="Rhea" id="RHEA:53366"/>
    </physiologicalReaction>
</comment>
<keyword evidence="9 18" id="KW-0521">NADP</keyword>
<proteinExistence type="inferred from homology"/>
<evidence type="ECO:0000256" key="14">
    <source>
        <dbReference type="ARBA" id="ARBA00048342"/>
    </source>
</evidence>
<feature type="region of interest" description="Disordered" evidence="19">
    <location>
        <begin position="1"/>
        <end position="22"/>
    </location>
</feature>
<dbReference type="Gene3D" id="3.20.20.70">
    <property type="entry name" value="Aldolase class I"/>
    <property type="match status" value="1"/>
</dbReference>
<evidence type="ECO:0000256" key="2">
    <source>
        <dbReference type="ARBA" id="ARBA00012376"/>
    </source>
</evidence>
<dbReference type="Proteomes" id="UP000307173">
    <property type="component" value="Unassembled WGS sequence"/>
</dbReference>
<comment type="catalytic activity">
    <reaction evidence="16">
        <text>5,6-dihydrouridine(47) in tRNA + NADP(+) = uridine(47) in tRNA + NADPH + H(+)</text>
        <dbReference type="Rhea" id="RHEA:53360"/>
        <dbReference type="Rhea" id="RHEA-COMP:13539"/>
        <dbReference type="Rhea" id="RHEA-COMP:13540"/>
        <dbReference type="ChEBI" id="CHEBI:15378"/>
        <dbReference type="ChEBI" id="CHEBI:57783"/>
        <dbReference type="ChEBI" id="CHEBI:58349"/>
        <dbReference type="ChEBI" id="CHEBI:65315"/>
        <dbReference type="ChEBI" id="CHEBI:74443"/>
        <dbReference type="EC" id="1.3.1.89"/>
    </reaction>
    <physiologicalReaction direction="right-to-left" evidence="16">
        <dbReference type="Rhea" id="RHEA:53362"/>
    </physiologicalReaction>
</comment>
<keyword evidence="17 18" id="KW-0862">Zinc</keyword>
<feature type="region of interest" description="Disordered" evidence="19">
    <location>
        <begin position="63"/>
        <end position="95"/>
    </location>
</feature>
<evidence type="ECO:0000256" key="6">
    <source>
        <dbReference type="ARBA" id="ARBA00022664"/>
    </source>
</evidence>
<evidence type="ECO:0000256" key="15">
    <source>
        <dbReference type="ARBA" id="ARBA00049447"/>
    </source>
</evidence>
<evidence type="ECO:0000256" key="17">
    <source>
        <dbReference type="PROSITE-ProRule" id="PRU00723"/>
    </source>
</evidence>
<reference evidence="21 22" key="1">
    <citation type="journal article" date="2019" name="Front. Genet.">
        <title>Whole-Genome Sequencing of the Opportunistic Yeast Pathogen Candida inconspicua Uncovers Its Hybrid Origin.</title>
        <authorList>
            <person name="Mixao V."/>
            <person name="Hansen A.P."/>
            <person name="Saus E."/>
            <person name="Boekhout T."/>
            <person name="Lass-Florl C."/>
            <person name="Gabaldon T."/>
        </authorList>
    </citation>
    <scope>NUCLEOTIDE SEQUENCE [LARGE SCALE GENOMIC DNA]</scope>
    <source>
        <strain evidence="21 22">CBS 180</strain>
    </source>
</reference>
<evidence type="ECO:0000256" key="3">
    <source>
        <dbReference type="ARBA" id="ARBA00022143"/>
    </source>
</evidence>
<evidence type="ECO:0000259" key="20">
    <source>
        <dbReference type="PROSITE" id="PS50103"/>
    </source>
</evidence>
<dbReference type="PROSITE" id="PS01136">
    <property type="entry name" value="UPF0034"/>
    <property type="match status" value="1"/>
</dbReference>
<evidence type="ECO:0000313" key="21">
    <source>
        <dbReference type="EMBL" id="TID24587.1"/>
    </source>
</evidence>
<dbReference type="PANTHER" id="PTHR45846:SF1">
    <property type="entry name" value="TRNA-DIHYDROURIDINE(47) SYNTHASE [NAD(P)(+)]-LIKE"/>
    <property type="match status" value="1"/>
</dbReference>
<dbReference type="GO" id="GO:0006397">
    <property type="term" value="P:mRNA processing"/>
    <property type="evidence" value="ECO:0007669"/>
    <property type="project" value="UniProtKB-KW"/>
</dbReference>
<evidence type="ECO:0000256" key="19">
    <source>
        <dbReference type="SAM" id="MobiDB-lite"/>
    </source>
</evidence>
<dbReference type="AlphaFoldDB" id="A0A4T0X022"/>
<evidence type="ECO:0000256" key="5">
    <source>
        <dbReference type="ARBA" id="ARBA00022643"/>
    </source>
</evidence>
<dbReference type="PANTHER" id="PTHR45846">
    <property type="entry name" value="TRNA-DIHYDROURIDINE(47) SYNTHASE [NAD(P)(+)]-LIKE"/>
    <property type="match status" value="1"/>
</dbReference>
<keyword evidence="8 17" id="KW-0863">Zinc-finger</keyword>
<dbReference type="GO" id="GO:0106414">
    <property type="term" value="F:mRNA dihydrouridine synthase activity"/>
    <property type="evidence" value="ECO:0007669"/>
    <property type="project" value="RHEA"/>
</dbReference>
<gene>
    <name evidence="21" type="ORF">CANINC_003059</name>
</gene>
<evidence type="ECO:0000256" key="9">
    <source>
        <dbReference type="ARBA" id="ARBA00022857"/>
    </source>
</evidence>
<name>A0A4T0X022_9ASCO</name>
<evidence type="ECO:0000313" key="22">
    <source>
        <dbReference type="Proteomes" id="UP000307173"/>
    </source>
</evidence>
<feature type="compositionally biased region" description="Basic and acidic residues" evidence="19">
    <location>
        <begin position="1"/>
        <end position="10"/>
    </location>
</feature>
<evidence type="ECO:0000256" key="13">
    <source>
        <dbReference type="ARBA" id="ARBA00048266"/>
    </source>
</evidence>
<comment type="catalytic activity">
    <reaction evidence="15">
        <text>a 5,6-dihydrouridine in mRNA + NADP(+) = a uridine in mRNA + NADPH + H(+)</text>
        <dbReference type="Rhea" id="RHEA:69855"/>
        <dbReference type="Rhea" id="RHEA-COMP:14658"/>
        <dbReference type="Rhea" id="RHEA-COMP:17789"/>
        <dbReference type="ChEBI" id="CHEBI:15378"/>
        <dbReference type="ChEBI" id="CHEBI:57783"/>
        <dbReference type="ChEBI" id="CHEBI:58349"/>
        <dbReference type="ChEBI" id="CHEBI:65315"/>
        <dbReference type="ChEBI" id="CHEBI:74443"/>
    </reaction>
    <physiologicalReaction direction="right-to-left" evidence="15">
        <dbReference type="Rhea" id="RHEA:69857"/>
    </physiologicalReaction>
</comment>
<evidence type="ECO:0000256" key="8">
    <source>
        <dbReference type="ARBA" id="ARBA00022771"/>
    </source>
</evidence>
<keyword evidence="7 18" id="KW-0819">tRNA processing</keyword>
<dbReference type="STRING" id="52247.A0A4T0X022"/>
<evidence type="ECO:0000256" key="10">
    <source>
        <dbReference type="ARBA" id="ARBA00023002"/>
    </source>
</evidence>
<evidence type="ECO:0000256" key="7">
    <source>
        <dbReference type="ARBA" id="ARBA00022694"/>
    </source>
</evidence>
<accession>A0A4T0X022</accession>
<evidence type="ECO:0000256" key="4">
    <source>
        <dbReference type="ARBA" id="ARBA00022630"/>
    </source>
</evidence>
<comment type="catalytic activity">
    <reaction evidence="14">
        <text>a 5,6-dihydrouridine in mRNA + NAD(+) = a uridine in mRNA + NADH + H(+)</text>
        <dbReference type="Rhea" id="RHEA:69851"/>
        <dbReference type="Rhea" id="RHEA-COMP:14658"/>
        <dbReference type="Rhea" id="RHEA-COMP:17789"/>
        <dbReference type="ChEBI" id="CHEBI:15378"/>
        <dbReference type="ChEBI" id="CHEBI:57540"/>
        <dbReference type="ChEBI" id="CHEBI:57945"/>
        <dbReference type="ChEBI" id="CHEBI:65315"/>
        <dbReference type="ChEBI" id="CHEBI:74443"/>
    </reaction>
    <physiologicalReaction direction="right-to-left" evidence="14">
        <dbReference type="Rhea" id="RHEA:69853"/>
    </physiologicalReaction>
</comment>
<dbReference type="SUPFAM" id="SSF51395">
    <property type="entry name" value="FMN-linked oxidoreductases"/>
    <property type="match status" value="1"/>
</dbReference>
<dbReference type="InterPro" id="IPR013785">
    <property type="entry name" value="Aldolase_TIM"/>
</dbReference>
<feature type="zinc finger region" description="C3H1-type" evidence="17">
    <location>
        <begin position="99"/>
        <end position="130"/>
    </location>
</feature>
<keyword evidence="17 18" id="KW-0479">Metal-binding</keyword>
<dbReference type="PROSITE" id="PS50103">
    <property type="entry name" value="ZF_C3H1"/>
    <property type="match status" value="1"/>
</dbReference>
<keyword evidence="11 18" id="KW-0520">NAD</keyword>
<dbReference type="CDD" id="cd02801">
    <property type="entry name" value="DUS_like_FMN"/>
    <property type="match status" value="1"/>
</dbReference>
<feature type="compositionally biased region" description="Basic residues" evidence="19">
    <location>
        <begin position="83"/>
        <end position="95"/>
    </location>
</feature>
<keyword evidence="5 18" id="KW-0288">FMN</keyword>
<dbReference type="GO" id="GO:0003723">
    <property type="term" value="F:RNA binding"/>
    <property type="evidence" value="ECO:0007669"/>
    <property type="project" value="TreeGrafter"/>
</dbReference>
<evidence type="ECO:0000256" key="1">
    <source>
        <dbReference type="ARBA" id="ARBA00001917"/>
    </source>
</evidence>
<evidence type="ECO:0000256" key="16">
    <source>
        <dbReference type="ARBA" id="ARBA00049513"/>
    </source>
</evidence>
<dbReference type="GO" id="GO:0102265">
    <property type="term" value="F:tRNA-dihydrouridine47 synthase activity"/>
    <property type="evidence" value="ECO:0007669"/>
    <property type="project" value="UniProtKB-EC"/>
</dbReference>
<dbReference type="EMBL" id="SELW01000507">
    <property type="protein sequence ID" value="TID24587.1"/>
    <property type="molecule type" value="Genomic_DNA"/>
</dbReference>
<dbReference type="InterPro" id="IPR035587">
    <property type="entry name" value="DUS-like_FMN-bd"/>
</dbReference>
<dbReference type="GO" id="GO:0050660">
    <property type="term" value="F:flavin adenine dinucleotide binding"/>
    <property type="evidence" value="ECO:0007669"/>
    <property type="project" value="UniProtKB-UniRule"/>
</dbReference>
<keyword evidence="4 18" id="KW-0285">Flavoprotein</keyword>
<sequence length="625" mass="71576">MSEELKRPVDDVSVVENSDVKKQKVAHVDTRTNGVAAIKPEYIVSLINEDQIDDDAAESCGTVENELNNTEKENKNNRDKRERNKQKGQNKARKLVQKKEEMKVCPSILDPESGKGCLKGSECNWCHDIDVYLAQKGECLDGMCPAFEALGYCPQGIKCKWLYSHFDKDAKKLTYKEGYIRDANRGEVNHISQDAKKDLYRKKYDFVTSEVSIKLTDVDKMNRMDPEKRKELEATYHEFKVKAGEKKKLDYRKKKVLSPLTTVGNLPYRRLMKTLGADNTFSEMALANSLIKGQNSEWALLKAHESEYPGFGVQIAASRTWQTAKASELIYKLVNKNVSEINLNCGCPIDLLFQKGEGSALMGNPNRMRAILKTMNDCSGDIPVTVKMRMGVLDKKPNATDIVEKLLQAGDISAVTIHGRSRQQRYTREANWDYIESVGKIVHDYNVKYEEEKDVSDKPNPVYLIGNGDVFTHEDWYKHTNNEYIDSVMVARGALIKPWIFEEFEAGQYLDKSSTERLKIIEDYAKYAVQHWGTDEFGINTARRFLCEFLSFTYRYIPVGILERLPPKINERPPKWKGRDELETLLGSSDYKDWIKISEMFLGKADDSFSFIPKHKSNSYETPKN</sequence>
<evidence type="ECO:0000256" key="11">
    <source>
        <dbReference type="ARBA" id="ARBA00023027"/>
    </source>
</evidence>
<feature type="domain" description="C3H1-type" evidence="20">
    <location>
        <begin position="99"/>
        <end position="130"/>
    </location>
</feature>
<comment type="similarity">
    <text evidence="18">Belongs to the dus family. Dus3 subfamily.</text>
</comment>
<protein>
    <recommendedName>
        <fullName evidence="3 18">tRNA-dihydrouridine(47) synthase [NAD(P)(+)]</fullName>
        <ecNumber evidence="2 18">1.3.1.89</ecNumber>
    </recommendedName>
    <alternativeName>
        <fullName evidence="18">tRNA-dihydrouridine synthase 3</fullName>
    </alternativeName>
</protein>
<evidence type="ECO:0000256" key="18">
    <source>
        <dbReference type="RuleBase" id="RU291113"/>
    </source>
</evidence>
<comment type="caution">
    <text evidence="21">The sequence shown here is derived from an EMBL/GenBank/DDBJ whole genome shotgun (WGS) entry which is preliminary data.</text>
</comment>
<dbReference type="InterPro" id="IPR000571">
    <property type="entry name" value="Znf_CCCH"/>
</dbReference>
<comment type="function">
    <text evidence="12">Catalyzes the synthesis of dihydrouridine, a modified base found in the D-loop of most tRNAs. Specifically modifies U47 in cytoplasmic tRNAs. Catalyzes the synthesis of dihydrouridine in some mRNAs, thereby affecting their translation.</text>
</comment>
<comment type="cofactor">
    <cofactor evidence="1 18">
        <name>FMN</name>
        <dbReference type="ChEBI" id="CHEBI:58210"/>
    </cofactor>
</comment>
<dbReference type="Pfam" id="PF25585">
    <property type="entry name" value="zf-CCCH_DUS3L"/>
    <property type="match status" value="1"/>
</dbReference>
<organism evidence="21 22">
    <name type="scientific">Pichia inconspicua</name>
    <dbReference type="NCBI Taxonomy" id="52247"/>
    <lineage>
        <taxon>Eukaryota</taxon>
        <taxon>Fungi</taxon>
        <taxon>Dikarya</taxon>
        <taxon>Ascomycota</taxon>
        <taxon>Saccharomycotina</taxon>
        <taxon>Pichiomycetes</taxon>
        <taxon>Pichiales</taxon>
        <taxon>Pichiaceae</taxon>
        <taxon>Pichia</taxon>
    </lineage>
</organism>
<dbReference type="InterPro" id="IPR018517">
    <property type="entry name" value="tRNA_hU_synthase_CS"/>
</dbReference>
<dbReference type="Pfam" id="PF01207">
    <property type="entry name" value="Dus"/>
    <property type="match status" value="1"/>
</dbReference>
<feature type="compositionally biased region" description="Basic and acidic residues" evidence="19">
    <location>
        <begin position="69"/>
        <end position="82"/>
    </location>
</feature>
<dbReference type="OrthoDB" id="259935at2759"/>
<keyword evidence="6" id="KW-0507">mRNA processing</keyword>
<dbReference type="EC" id="1.3.1.89" evidence="2 18"/>
<keyword evidence="10 18" id="KW-0560">Oxidoreductase</keyword>
<keyword evidence="22" id="KW-1185">Reference proteome</keyword>